<evidence type="ECO:0000259" key="8">
    <source>
        <dbReference type="Pfam" id="PF00361"/>
    </source>
</evidence>
<comment type="subcellular location">
    <subcellularLocation>
        <location evidence="1">Endomembrane system</location>
        <topology evidence="1">Multi-pass membrane protein</topology>
    </subcellularLocation>
    <subcellularLocation>
        <location evidence="6">Membrane</location>
        <topology evidence="6">Multi-pass membrane protein</topology>
    </subcellularLocation>
</comment>
<dbReference type="OrthoDB" id="9768329at2"/>
<feature type="transmembrane region" description="Helical" evidence="7">
    <location>
        <begin position="445"/>
        <end position="464"/>
    </location>
</feature>
<sequence length="538" mass="57239">MSFPLLTATALTPAVGAVVTAAVPAARRTAAKWLALLFSLATVVLAAAVLLRFDTGEGADRFQLTESRSWIADFGVRYELGVDGIGVAMIALTALLIPFLIGAGWNDADPKGDEAPATRRWRPTQGFFALILMVEAMVILSFAATDIFLFYIFFEAMLIPMYFLIGGFGDRAGEQDSEEGQARQRSYAAVKFLLYNLVGGLVMLAAVIGLYVATADQLPEGTFSLQAILDARAAGELDFGTGTERWLFLGFFVAFAIKAPLWPLHTWLPNAMGESTAPVAVLITAVVDKVGTFAMLRFCLGLFPEASDWATPVVITLALVSIIYGALLALGQRDMKRLIAYASISHFGFIVLGIFAMTSQGQGGATLYMINHGVATAALLLVAGFLIARRGSRLISDYGGVQKTAPVLAGTFLIGGLATLSLPGLGPFVSEFLVLVGTFSRYKAAGIVACAGIVLAALYVLILYQRTMTGPLKPGLEKLPDLKVRELAVVAPLIALLIFLGVYPKPLTDIVNPAVEHTLSDVQKTDPEPETPAVEAAP</sequence>
<dbReference type="PANTHER" id="PTHR43507">
    <property type="entry name" value="NADH-UBIQUINONE OXIDOREDUCTASE CHAIN 4"/>
    <property type="match status" value="1"/>
</dbReference>
<feature type="transmembrane region" description="Helical" evidence="7">
    <location>
        <begin position="309"/>
        <end position="331"/>
    </location>
</feature>
<dbReference type="GO" id="GO:0012505">
    <property type="term" value="C:endomembrane system"/>
    <property type="evidence" value="ECO:0007669"/>
    <property type="project" value="UniProtKB-SubCell"/>
</dbReference>
<dbReference type="GO" id="GO:0016020">
    <property type="term" value="C:membrane"/>
    <property type="evidence" value="ECO:0007669"/>
    <property type="project" value="UniProtKB-SubCell"/>
</dbReference>
<feature type="transmembrane region" description="Helical" evidence="7">
    <location>
        <begin position="407"/>
        <end position="425"/>
    </location>
</feature>
<dbReference type="InterPro" id="IPR010227">
    <property type="entry name" value="NADH_Q_OxRdtase_chainM/4"/>
</dbReference>
<dbReference type="AlphaFoldDB" id="A0A5C4UY29"/>
<dbReference type="GO" id="GO:0042773">
    <property type="term" value="P:ATP synthesis coupled electron transport"/>
    <property type="evidence" value="ECO:0007669"/>
    <property type="project" value="InterPro"/>
</dbReference>
<dbReference type="GO" id="GO:0003954">
    <property type="term" value="F:NADH dehydrogenase activity"/>
    <property type="evidence" value="ECO:0007669"/>
    <property type="project" value="TreeGrafter"/>
</dbReference>
<evidence type="ECO:0000313" key="9">
    <source>
        <dbReference type="EMBL" id="TNM28512.1"/>
    </source>
</evidence>
<evidence type="ECO:0000256" key="2">
    <source>
        <dbReference type="ARBA" id="ARBA00009025"/>
    </source>
</evidence>
<dbReference type="PANTHER" id="PTHR43507:SF1">
    <property type="entry name" value="NADH-UBIQUINONE OXIDOREDUCTASE CHAIN 4"/>
    <property type="match status" value="1"/>
</dbReference>
<organism evidence="9 10">
    <name type="scientific">Streptomyces sedi</name>
    <dbReference type="NCBI Taxonomy" id="555059"/>
    <lineage>
        <taxon>Bacteria</taxon>
        <taxon>Bacillati</taxon>
        <taxon>Actinomycetota</taxon>
        <taxon>Actinomycetes</taxon>
        <taxon>Kitasatosporales</taxon>
        <taxon>Streptomycetaceae</taxon>
        <taxon>Streptomyces</taxon>
    </lineage>
</organism>
<feature type="transmembrane region" description="Helical" evidence="7">
    <location>
        <begin position="85"/>
        <end position="106"/>
    </location>
</feature>
<evidence type="ECO:0000313" key="10">
    <source>
        <dbReference type="Proteomes" id="UP000311713"/>
    </source>
</evidence>
<keyword evidence="5 7" id="KW-0472">Membrane</keyword>
<dbReference type="InterPro" id="IPR003918">
    <property type="entry name" value="NADH_UbQ_OxRdtase"/>
</dbReference>
<dbReference type="PRINTS" id="PR01437">
    <property type="entry name" value="NUOXDRDTASE4"/>
</dbReference>
<keyword evidence="10" id="KW-1185">Reference proteome</keyword>
<dbReference type="InterPro" id="IPR001750">
    <property type="entry name" value="ND/Mrp_TM"/>
</dbReference>
<dbReference type="RefSeq" id="WP_139646650.1">
    <property type="nucleotide sequence ID" value="NZ_BAAAZS010000004.1"/>
</dbReference>
<feature type="transmembrane region" description="Helical" evidence="7">
    <location>
        <begin position="31"/>
        <end position="51"/>
    </location>
</feature>
<feature type="transmembrane region" description="Helical" evidence="7">
    <location>
        <begin position="126"/>
        <end position="154"/>
    </location>
</feature>
<dbReference type="NCBIfam" id="TIGR01972">
    <property type="entry name" value="NDH_I_M"/>
    <property type="match status" value="1"/>
</dbReference>
<dbReference type="Pfam" id="PF00361">
    <property type="entry name" value="Proton_antipo_M"/>
    <property type="match status" value="1"/>
</dbReference>
<evidence type="ECO:0000256" key="4">
    <source>
        <dbReference type="ARBA" id="ARBA00022989"/>
    </source>
</evidence>
<evidence type="ECO:0000256" key="7">
    <source>
        <dbReference type="SAM" id="Phobius"/>
    </source>
</evidence>
<comment type="caution">
    <text evidence="9">The sequence shown here is derived from an EMBL/GenBank/DDBJ whole genome shotgun (WGS) entry which is preliminary data.</text>
</comment>
<evidence type="ECO:0000256" key="5">
    <source>
        <dbReference type="ARBA" id="ARBA00023136"/>
    </source>
</evidence>
<feature type="domain" description="NADH:quinone oxidoreductase/Mrp antiporter transmembrane" evidence="8">
    <location>
        <begin position="144"/>
        <end position="451"/>
    </location>
</feature>
<name>A0A5C4UY29_9ACTN</name>
<keyword evidence="3 6" id="KW-0812">Transmembrane</keyword>
<keyword evidence="4 7" id="KW-1133">Transmembrane helix</keyword>
<keyword evidence="9" id="KW-0560">Oxidoreductase</keyword>
<feature type="transmembrane region" description="Helical" evidence="7">
    <location>
        <begin position="338"/>
        <end position="357"/>
    </location>
</feature>
<dbReference type="GO" id="GO:0015990">
    <property type="term" value="P:electron transport coupled proton transport"/>
    <property type="evidence" value="ECO:0007669"/>
    <property type="project" value="TreeGrafter"/>
</dbReference>
<dbReference type="NCBIfam" id="NF004500">
    <property type="entry name" value="PRK05846.1-4"/>
    <property type="match status" value="1"/>
</dbReference>
<feature type="transmembrane region" description="Helical" evidence="7">
    <location>
        <begin position="246"/>
        <end position="267"/>
    </location>
</feature>
<feature type="transmembrane region" description="Helical" evidence="7">
    <location>
        <begin position="279"/>
        <end position="303"/>
    </location>
</feature>
<protein>
    <submittedName>
        <fullName evidence="9">NADH-quinone oxidoreductase subunit M</fullName>
        <ecNumber evidence="9">1.6.5.11</ecNumber>
    </submittedName>
</protein>
<dbReference type="GO" id="GO:0048039">
    <property type="term" value="F:ubiquinone binding"/>
    <property type="evidence" value="ECO:0007669"/>
    <property type="project" value="TreeGrafter"/>
</dbReference>
<evidence type="ECO:0000256" key="1">
    <source>
        <dbReference type="ARBA" id="ARBA00004127"/>
    </source>
</evidence>
<proteinExistence type="inferred from homology"/>
<dbReference type="Proteomes" id="UP000311713">
    <property type="component" value="Unassembled WGS sequence"/>
</dbReference>
<feature type="transmembrane region" description="Helical" evidence="7">
    <location>
        <begin position="484"/>
        <end position="503"/>
    </location>
</feature>
<reference evidence="9 10" key="1">
    <citation type="submission" date="2019-06" db="EMBL/GenBank/DDBJ databases">
        <title>Draft genome of Streptomyces sedi sp. JCM16909.</title>
        <authorList>
            <person name="Klykleung N."/>
            <person name="Tanasupawat S."/>
            <person name="Kudo T."/>
            <person name="Yuki M."/>
            <person name="Ohkuma M."/>
        </authorList>
    </citation>
    <scope>NUCLEOTIDE SEQUENCE [LARGE SCALE GENOMIC DNA]</scope>
    <source>
        <strain evidence="9 10">JCM 16909</strain>
    </source>
</reference>
<comment type="similarity">
    <text evidence="2">Belongs to the complex I subunit 4 family.</text>
</comment>
<feature type="transmembrane region" description="Helical" evidence="7">
    <location>
        <begin position="192"/>
        <end position="213"/>
    </location>
</feature>
<dbReference type="EMBL" id="VDGT01000013">
    <property type="protein sequence ID" value="TNM28512.1"/>
    <property type="molecule type" value="Genomic_DNA"/>
</dbReference>
<feature type="transmembrane region" description="Helical" evidence="7">
    <location>
        <begin position="369"/>
        <end position="387"/>
    </location>
</feature>
<gene>
    <name evidence="9" type="ORF">FH715_18360</name>
</gene>
<dbReference type="GO" id="GO:0008137">
    <property type="term" value="F:NADH dehydrogenase (ubiquinone) activity"/>
    <property type="evidence" value="ECO:0007669"/>
    <property type="project" value="InterPro"/>
</dbReference>
<evidence type="ECO:0000256" key="3">
    <source>
        <dbReference type="ARBA" id="ARBA00022692"/>
    </source>
</evidence>
<dbReference type="EC" id="1.6.5.11" evidence="9"/>
<evidence type="ECO:0000256" key="6">
    <source>
        <dbReference type="RuleBase" id="RU000320"/>
    </source>
</evidence>
<accession>A0A5C4UY29</accession>